<feature type="non-terminal residue" evidence="1">
    <location>
        <position position="60"/>
    </location>
</feature>
<dbReference type="PANTHER" id="PTHR10520">
    <property type="entry name" value="TRIFUNCTIONAL PURINE BIOSYNTHETIC PROTEIN ADENOSINE-3-RELATED"/>
    <property type="match status" value="1"/>
</dbReference>
<proteinExistence type="predicted"/>
<dbReference type="AlphaFoldDB" id="X0X2I2"/>
<dbReference type="Gene3D" id="3.30.1330.10">
    <property type="entry name" value="PurM-like, N-terminal domain"/>
    <property type="match status" value="1"/>
</dbReference>
<dbReference type="GO" id="GO:0005829">
    <property type="term" value="C:cytosol"/>
    <property type="evidence" value="ECO:0007669"/>
    <property type="project" value="TreeGrafter"/>
</dbReference>
<organism evidence="1">
    <name type="scientific">marine sediment metagenome</name>
    <dbReference type="NCBI Taxonomy" id="412755"/>
    <lineage>
        <taxon>unclassified sequences</taxon>
        <taxon>metagenomes</taxon>
        <taxon>ecological metagenomes</taxon>
    </lineage>
</organism>
<reference evidence="1" key="1">
    <citation type="journal article" date="2014" name="Front. Microbiol.">
        <title>High frequency of phylogenetically diverse reductive dehalogenase-homologous genes in deep subseafloor sedimentary metagenomes.</title>
        <authorList>
            <person name="Kawai M."/>
            <person name="Futagami T."/>
            <person name="Toyoda A."/>
            <person name="Takaki Y."/>
            <person name="Nishi S."/>
            <person name="Hori S."/>
            <person name="Arai W."/>
            <person name="Tsubouchi T."/>
            <person name="Morono Y."/>
            <person name="Uchiyama I."/>
            <person name="Ito T."/>
            <person name="Fujiyama A."/>
            <person name="Inagaki F."/>
            <person name="Takami H."/>
        </authorList>
    </citation>
    <scope>NUCLEOTIDE SEQUENCE</scope>
    <source>
        <strain evidence="1">Expedition CK06-06</strain>
    </source>
</reference>
<dbReference type="InterPro" id="IPR004733">
    <property type="entry name" value="PurM_cligase"/>
</dbReference>
<name>X0X2I2_9ZZZZ</name>
<dbReference type="GO" id="GO:0006189">
    <property type="term" value="P:'de novo' IMP biosynthetic process"/>
    <property type="evidence" value="ECO:0007669"/>
    <property type="project" value="InterPro"/>
</dbReference>
<dbReference type="EMBL" id="BARS01039465">
    <property type="protein sequence ID" value="GAG19201.1"/>
    <property type="molecule type" value="Genomic_DNA"/>
</dbReference>
<sequence>MGLTYKDSGVDIKKGDNFVNLIKEKLRKNEQDNIGLFGGLFSLNLDNYKDPVLVSGTDGV</sequence>
<gene>
    <name evidence="1" type="ORF">S01H1_60254</name>
</gene>
<dbReference type="GO" id="GO:0046084">
    <property type="term" value="P:adenine biosynthetic process"/>
    <property type="evidence" value="ECO:0007669"/>
    <property type="project" value="TreeGrafter"/>
</dbReference>
<dbReference type="InterPro" id="IPR036921">
    <property type="entry name" value="PurM-like_N_sf"/>
</dbReference>
<accession>X0X2I2</accession>
<dbReference type="GO" id="GO:0004637">
    <property type="term" value="F:phosphoribosylamine-glycine ligase activity"/>
    <property type="evidence" value="ECO:0007669"/>
    <property type="project" value="TreeGrafter"/>
</dbReference>
<comment type="caution">
    <text evidence="1">The sequence shown here is derived from an EMBL/GenBank/DDBJ whole genome shotgun (WGS) entry which is preliminary data.</text>
</comment>
<protein>
    <recommendedName>
        <fullName evidence="2">PurM-like N-terminal domain-containing protein</fullName>
    </recommendedName>
</protein>
<evidence type="ECO:0008006" key="2">
    <source>
        <dbReference type="Google" id="ProtNLM"/>
    </source>
</evidence>
<dbReference type="GO" id="GO:0004641">
    <property type="term" value="F:phosphoribosylformylglycinamidine cyclo-ligase activity"/>
    <property type="evidence" value="ECO:0007669"/>
    <property type="project" value="InterPro"/>
</dbReference>
<dbReference type="PANTHER" id="PTHR10520:SF12">
    <property type="entry name" value="TRIFUNCTIONAL PURINE BIOSYNTHETIC PROTEIN ADENOSINE-3"/>
    <property type="match status" value="1"/>
</dbReference>
<dbReference type="SUPFAM" id="SSF55326">
    <property type="entry name" value="PurM N-terminal domain-like"/>
    <property type="match status" value="1"/>
</dbReference>
<evidence type="ECO:0000313" key="1">
    <source>
        <dbReference type="EMBL" id="GAG19201.1"/>
    </source>
</evidence>